<evidence type="ECO:0000256" key="15">
    <source>
        <dbReference type="ARBA" id="ARBA00023033"/>
    </source>
</evidence>
<keyword evidence="13" id="KW-1133">Transmembrane helix</keyword>
<evidence type="ECO:0000256" key="5">
    <source>
        <dbReference type="ARBA" id="ARBA00022481"/>
    </source>
</evidence>
<evidence type="ECO:0000256" key="21">
    <source>
        <dbReference type="ARBA" id="ARBA00047426"/>
    </source>
</evidence>
<dbReference type="InterPro" id="IPR002257">
    <property type="entry name" value="Flavin_mOase_5"/>
</dbReference>
<dbReference type="GO" id="GO:0004499">
    <property type="term" value="F:N,N-dimethylaniline monooxygenase activity"/>
    <property type="evidence" value="ECO:0007669"/>
    <property type="project" value="InterPro"/>
</dbReference>
<evidence type="ECO:0000256" key="27">
    <source>
        <dbReference type="ARBA" id="ARBA00048088"/>
    </source>
</evidence>
<dbReference type="InterPro" id="IPR036188">
    <property type="entry name" value="FAD/NAD-bd_sf"/>
</dbReference>
<comment type="caution">
    <text evidence="34">The sequence shown here is derived from an EMBL/GenBank/DDBJ whole genome shotgun (WGS) entry which is preliminary data.</text>
</comment>
<comment type="catalytic activity">
    <reaction evidence="20">
        <text>hypotaurine + NADH + O2 + H(+) = taurine + NAD(+) + H2O</text>
        <dbReference type="Rhea" id="RHEA:74111"/>
        <dbReference type="ChEBI" id="CHEBI:15377"/>
        <dbReference type="ChEBI" id="CHEBI:15378"/>
        <dbReference type="ChEBI" id="CHEBI:15379"/>
        <dbReference type="ChEBI" id="CHEBI:57540"/>
        <dbReference type="ChEBI" id="CHEBI:57853"/>
        <dbReference type="ChEBI" id="CHEBI:57945"/>
        <dbReference type="ChEBI" id="CHEBI:507393"/>
        <dbReference type="EC" id="1.14.13.8"/>
    </reaction>
    <physiologicalReaction direction="left-to-right" evidence="20">
        <dbReference type="Rhea" id="RHEA:74112"/>
    </physiologicalReaction>
</comment>
<dbReference type="PRINTS" id="PR00370">
    <property type="entry name" value="FMOXYGENASE"/>
</dbReference>
<dbReference type="EMBL" id="CAIIXF020000012">
    <property type="protein sequence ID" value="CAH1802339.1"/>
    <property type="molecule type" value="Genomic_DNA"/>
</dbReference>
<dbReference type="Gene3D" id="3.50.50.60">
    <property type="entry name" value="FAD/NAD(P)-binding domain"/>
    <property type="match status" value="1"/>
</dbReference>
<evidence type="ECO:0000256" key="33">
    <source>
        <dbReference type="RuleBase" id="RU361177"/>
    </source>
</evidence>
<dbReference type="GO" id="GO:0050660">
    <property type="term" value="F:flavin adenine dinucleotide binding"/>
    <property type="evidence" value="ECO:0007669"/>
    <property type="project" value="InterPro"/>
</dbReference>
<accession>A0A8J1TLB6</accession>
<dbReference type="PANTHER" id="PTHR23023">
    <property type="entry name" value="DIMETHYLANILINE MONOOXYGENASE"/>
    <property type="match status" value="1"/>
</dbReference>
<comment type="catalytic activity">
    <reaction evidence="23">
        <text>sulcatone + NADPH + O2 + H(+) = 4-methylpent-3-en-1-yl acetate + NADP(+) + H2O</text>
        <dbReference type="Rhea" id="RHEA:54864"/>
        <dbReference type="ChEBI" id="CHEBI:15377"/>
        <dbReference type="ChEBI" id="CHEBI:15378"/>
        <dbReference type="ChEBI" id="CHEBI:15379"/>
        <dbReference type="ChEBI" id="CHEBI:16310"/>
        <dbReference type="ChEBI" id="CHEBI:57783"/>
        <dbReference type="ChEBI" id="CHEBI:58349"/>
        <dbReference type="ChEBI" id="CHEBI:138373"/>
    </reaction>
    <physiologicalReaction direction="left-to-right" evidence="23">
        <dbReference type="Rhea" id="RHEA:54865"/>
    </physiologicalReaction>
</comment>
<evidence type="ECO:0000256" key="6">
    <source>
        <dbReference type="ARBA" id="ARBA00022553"/>
    </source>
</evidence>
<keyword evidence="8" id="KW-0812">Transmembrane</keyword>
<evidence type="ECO:0000256" key="23">
    <source>
        <dbReference type="ARBA" id="ARBA00047855"/>
    </source>
</evidence>
<comment type="catalytic activity">
    <reaction evidence="25">
        <text>hexan-3-one + NADPH + O2 + H(+) = ethyl butanoate + NADP(+) + H2O</text>
        <dbReference type="Rhea" id="RHEA:54844"/>
        <dbReference type="ChEBI" id="CHEBI:15377"/>
        <dbReference type="ChEBI" id="CHEBI:15378"/>
        <dbReference type="ChEBI" id="CHEBI:15379"/>
        <dbReference type="ChEBI" id="CHEBI:57783"/>
        <dbReference type="ChEBI" id="CHEBI:58349"/>
        <dbReference type="ChEBI" id="CHEBI:88764"/>
        <dbReference type="ChEBI" id="CHEBI:89891"/>
    </reaction>
    <physiologicalReaction direction="left-to-right" evidence="25">
        <dbReference type="Rhea" id="RHEA:54845"/>
    </physiologicalReaction>
</comment>
<gene>
    <name evidence="34" type="ORF">OFUS_LOCUS26029</name>
</gene>
<comment type="similarity">
    <text evidence="4 33">Belongs to the FMO family.</text>
</comment>
<keyword evidence="5" id="KW-0488">Methylation</keyword>
<evidence type="ECO:0000313" key="35">
    <source>
        <dbReference type="Proteomes" id="UP000749559"/>
    </source>
</evidence>
<evidence type="ECO:0000256" key="19">
    <source>
        <dbReference type="ARBA" id="ARBA00045957"/>
    </source>
</evidence>
<evidence type="ECO:0000256" key="22">
    <source>
        <dbReference type="ARBA" id="ARBA00047574"/>
    </source>
</evidence>
<evidence type="ECO:0000256" key="26">
    <source>
        <dbReference type="ARBA" id="ARBA00048041"/>
    </source>
</evidence>
<dbReference type="InterPro" id="IPR000960">
    <property type="entry name" value="Flavin_mOase"/>
</dbReference>
<evidence type="ECO:0000256" key="12">
    <source>
        <dbReference type="ARBA" id="ARBA00022857"/>
    </source>
</evidence>
<evidence type="ECO:0000256" key="2">
    <source>
        <dbReference type="ARBA" id="ARBA00004389"/>
    </source>
</evidence>
<dbReference type="OrthoDB" id="66881at2759"/>
<evidence type="ECO:0000256" key="24">
    <source>
        <dbReference type="ARBA" id="ARBA00047864"/>
    </source>
</evidence>
<protein>
    <recommendedName>
        <fullName evidence="33">Flavin-containing monooxygenase</fullName>
        <ecNumber evidence="33">1.-.-.-</ecNumber>
    </recommendedName>
</protein>
<evidence type="ECO:0000256" key="28">
    <source>
        <dbReference type="ARBA" id="ARBA00048459"/>
    </source>
</evidence>
<keyword evidence="10 33" id="KW-0274">FAD</keyword>
<evidence type="ECO:0000256" key="13">
    <source>
        <dbReference type="ARBA" id="ARBA00022989"/>
    </source>
</evidence>
<keyword evidence="9" id="KW-0256">Endoplasmic reticulum</keyword>
<comment type="catalytic activity">
    <reaction evidence="29">
        <text>(2E)-geranial + NADPH + O2 + H(+) = (1E)-2,6-dimethylhepta-1,5-dien-1-yl formate + NADP(+) + H2O</text>
        <dbReference type="Rhea" id="RHEA:54860"/>
        <dbReference type="ChEBI" id="CHEBI:15377"/>
        <dbReference type="ChEBI" id="CHEBI:15378"/>
        <dbReference type="ChEBI" id="CHEBI:15379"/>
        <dbReference type="ChEBI" id="CHEBI:16980"/>
        <dbReference type="ChEBI" id="CHEBI:57783"/>
        <dbReference type="ChEBI" id="CHEBI:58349"/>
        <dbReference type="ChEBI" id="CHEBI:138375"/>
    </reaction>
    <physiologicalReaction direction="left-to-right" evidence="29">
        <dbReference type="Rhea" id="RHEA:54861"/>
    </physiologicalReaction>
</comment>
<keyword evidence="7 33" id="KW-0285">Flavoprotein</keyword>
<sequence length="630" mass="71699">MSDSKRVAIIGAGASGLAAIKACLDEGLKPVCFERDGSIGGLWNYTSETTPDHASVYKSCTINTSKEMMAFSDFPVPAYFPANMPHNYVLEYFKMYAEKFQLLPYINFNRTVDSVRPADDFKATGRWKVTTRNSDAAEFESKTEEYDGVMVCSGHHCIPHRPHFPGIGRFRGHVIHSQQYKTPDIFTDKKVLIIGMGNSAVDIAVDASHVADETYVSTRRGAWVISRMGPLGYPADMLANSRAMFSMPMQSLEWMVEKMAQFKFSHEMYGVKPNHGALQAHPTINDELPHRIVSGKVRIRPNIDHFTENSVVFEDGTEIEADVVVMATGYHYEFRFIDEKVLKVERNETSLYKYVFPPHLKHPTLGIIGLVQAIGAAMPIAEIQSRWVTRIIKGDNSLPSMEVMFHDIVRKKRSMSSQYTPSQRHTLQTFWIKYMDEIANEIGCKPDLKRMFLEDPMFAFRCWAGPCVPAQYRLCGPGAKFETAKETVMNAFQNIRDSFNTRQKPIPIAKTQMSFVKRDFTKITPPLFKQMVLPPAFRGKTTEERQCRDLMKLIRASKMATAMELETYSTLEQQHMDTRHETLIRKQCRQFENSPLVSTKKSDSATSYVLLLACLTSIFVSALFNLLFRF</sequence>
<dbReference type="FunFam" id="3.50.50.60:FF:000159">
    <property type="entry name" value="Dimethylaniline monooxygenase [N-oxide-forming]"/>
    <property type="match status" value="1"/>
</dbReference>
<keyword evidence="15 33" id="KW-0503">Monooxygenase</keyword>
<evidence type="ECO:0000256" key="25">
    <source>
        <dbReference type="ARBA" id="ARBA00047977"/>
    </source>
</evidence>
<comment type="catalytic activity">
    <reaction evidence="27">
        <text>trimethylamine + NADPH + O2 = trimethylamine N-oxide + NADP(+) + H2O</text>
        <dbReference type="Rhea" id="RHEA:31979"/>
        <dbReference type="ChEBI" id="CHEBI:15377"/>
        <dbReference type="ChEBI" id="CHEBI:15379"/>
        <dbReference type="ChEBI" id="CHEBI:15724"/>
        <dbReference type="ChEBI" id="CHEBI:57783"/>
        <dbReference type="ChEBI" id="CHEBI:58349"/>
        <dbReference type="ChEBI" id="CHEBI:58389"/>
        <dbReference type="EC" id="1.14.13.148"/>
    </reaction>
    <physiologicalReaction direction="left-to-right" evidence="27">
        <dbReference type="Rhea" id="RHEA:31980"/>
    </physiologicalReaction>
</comment>
<evidence type="ECO:0000256" key="16">
    <source>
        <dbReference type="ARBA" id="ARBA00023098"/>
    </source>
</evidence>
<dbReference type="GO" id="GO:0005789">
    <property type="term" value="C:endoplasmic reticulum membrane"/>
    <property type="evidence" value="ECO:0007669"/>
    <property type="project" value="UniProtKB-SubCell"/>
</dbReference>
<evidence type="ECO:0000256" key="3">
    <source>
        <dbReference type="ARBA" id="ARBA00004524"/>
    </source>
</evidence>
<organism evidence="34 35">
    <name type="scientific">Owenia fusiformis</name>
    <name type="common">Polychaete worm</name>
    <dbReference type="NCBI Taxonomy" id="6347"/>
    <lineage>
        <taxon>Eukaryota</taxon>
        <taxon>Metazoa</taxon>
        <taxon>Spiralia</taxon>
        <taxon>Lophotrochozoa</taxon>
        <taxon>Annelida</taxon>
        <taxon>Polychaeta</taxon>
        <taxon>Sedentaria</taxon>
        <taxon>Canalipalpata</taxon>
        <taxon>Sabellida</taxon>
        <taxon>Oweniida</taxon>
        <taxon>Oweniidae</taxon>
        <taxon>Owenia</taxon>
    </lineage>
</organism>
<dbReference type="Pfam" id="PF00743">
    <property type="entry name" value="FMO-like"/>
    <property type="match status" value="1"/>
</dbReference>
<comment type="catalytic activity">
    <reaction evidence="31">
        <text>N,N-dimethylaniline + NADPH + O2 + H(+) = N,N-dimethylaniline N-oxide + NADP(+) + H2O</text>
        <dbReference type="Rhea" id="RHEA:24468"/>
        <dbReference type="ChEBI" id="CHEBI:15377"/>
        <dbReference type="ChEBI" id="CHEBI:15378"/>
        <dbReference type="ChEBI" id="CHEBI:15379"/>
        <dbReference type="ChEBI" id="CHEBI:16269"/>
        <dbReference type="ChEBI" id="CHEBI:17735"/>
        <dbReference type="ChEBI" id="CHEBI:57783"/>
        <dbReference type="ChEBI" id="CHEBI:58349"/>
        <dbReference type="EC" id="1.14.13.8"/>
    </reaction>
    <physiologicalReaction direction="left-to-right" evidence="31">
        <dbReference type="Rhea" id="RHEA:24469"/>
    </physiologicalReaction>
</comment>
<evidence type="ECO:0000313" key="34">
    <source>
        <dbReference type="EMBL" id="CAH1802339.1"/>
    </source>
</evidence>
<comment type="catalytic activity">
    <reaction evidence="21">
        <text>hexan-3-one + NADPH + O2 + H(+) = propyl propanoate + NADP(+) + H2O</text>
        <dbReference type="Rhea" id="RHEA:54848"/>
        <dbReference type="ChEBI" id="CHEBI:15377"/>
        <dbReference type="ChEBI" id="CHEBI:15378"/>
        <dbReference type="ChEBI" id="CHEBI:15379"/>
        <dbReference type="ChEBI" id="CHEBI:57783"/>
        <dbReference type="ChEBI" id="CHEBI:58349"/>
        <dbReference type="ChEBI" id="CHEBI:89828"/>
        <dbReference type="ChEBI" id="CHEBI:89891"/>
    </reaction>
    <physiologicalReaction direction="left-to-right" evidence="21">
        <dbReference type="Rhea" id="RHEA:54849"/>
    </physiologicalReaction>
</comment>
<comment type="catalytic activity">
    <reaction evidence="24">
        <text>NADPH + O2 + H(+) = H2O2 + NADP(+)</text>
        <dbReference type="Rhea" id="RHEA:11260"/>
        <dbReference type="ChEBI" id="CHEBI:15378"/>
        <dbReference type="ChEBI" id="CHEBI:15379"/>
        <dbReference type="ChEBI" id="CHEBI:16240"/>
        <dbReference type="ChEBI" id="CHEBI:57783"/>
        <dbReference type="ChEBI" id="CHEBI:58349"/>
        <dbReference type="EC" id="1.6.3.1"/>
    </reaction>
    <physiologicalReaction direction="left-to-right" evidence="24">
        <dbReference type="Rhea" id="RHEA:11261"/>
    </physiologicalReaction>
</comment>
<evidence type="ECO:0000256" key="8">
    <source>
        <dbReference type="ARBA" id="ARBA00022692"/>
    </source>
</evidence>
<dbReference type="GO" id="GO:0050661">
    <property type="term" value="F:NADP binding"/>
    <property type="evidence" value="ECO:0007669"/>
    <property type="project" value="InterPro"/>
</dbReference>
<dbReference type="InterPro" id="IPR020946">
    <property type="entry name" value="Flavin_mOase-like"/>
</dbReference>
<evidence type="ECO:0000256" key="4">
    <source>
        <dbReference type="ARBA" id="ARBA00009183"/>
    </source>
</evidence>
<comment type="catalytic activity">
    <reaction evidence="30">
        <text>heptan-4-one + NADPH + O2 + H(+) = propyl butanoate + NADP(+) + H2O</text>
        <dbReference type="Rhea" id="RHEA:54852"/>
        <dbReference type="ChEBI" id="CHEBI:15377"/>
        <dbReference type="ChEBI" id="CHEBI:15378"/>
        <dbReference type="ChEBI" id="CHEBI:15379"/>
        <dbReference type="ChEBI" id="CHEBI:57783"/>
        <dbReference type="ChEBI" id="CHEBI:58349"/>
        <dbReference type="ChEBI" id="CHEBI:89484"/>
        <dbReference type="ChEBI" id="CHEBI:89719"/>
    </reaction>
    <physiologicalReaction direction="left-to-right" evidence="30">
        <dbReference type="Rhea" id="RHEA:54853"/>
    </physiologicalReaction>
</comment>
<dbReference type="GO" id="GO:0034899">
    <property type="term" value="F:trimethylamine monooxygenase activity"/>
    <property type="evidence" value="ECO:0007669"/>
    <property type="project" value="UniProtKB-EC"/>
</dbReference>
<dbReference type="GO" id="GO:0006629">
    <property type="term" value="P:lipid metabolic process"/>
    <property type="evidence" value="ECO:0007669"/>
    <property type="project" value="UniProtKB-KW"/>
</dbReference>
<comment type="function">
    <text evidence="18">Acts as a Baeyer-Villiger monooxygenase on a broad range of substrates. Catalyzes the insertion of an oxygen atom into a carbon-carbon bond adjacent to a carbonyl, which converts ketones to esters. Active on diverse carbonyl compounds, whereas soft nucleophiles are mostly non- or poorly reactive. In contrast with other forms of FMO it is non- or poorly active on 'classical' substrates such as drugs, pesticides, and dietary components containing soft nucleophilic heteroatoms. Able to oxidize drug molecules bearing a carbonyl group on an aliphatic chain, such as nabumetone and pentoxifylline. Also, in the absence of substrates, shows slow but yet significant NADPH oxidase activity. Acts as a positive modulator of cholesterol biosynthesis as well as glucose homeostasis, promoting metabolic aging via pleiotropic effects.</text>
</comment>
<comment type="cofactor">
    <cofactor evidence="1 33">
        <name>FAD</name>
        <dbReference type="ChEBI" id="CHEBI:57692"/>
    </cofactor>
</comment>
<evidence type="ECO:0000256" key="7">
    <source>
        <dbReference type="ARBA" id="ARBA00022630"/>
    </source>
</evidence>
<keyword evidence="11" id="KW-0492">Microsome</keyword>
<dbReference type="AlphaFoldDB" id="A0A8J1TLB6"/>
<name>A0A8J1TLB6_OWEFU</name>
<keyword evidence="35" id="KW-1185">Reference proteome</keyword>
<dbReference type="GO" id="GO:0016174">
    <property type="term" value="F:NAD(P)H oxidase H2O2-forming activity"/>
    <property type="evidence" value="ECO:0007669"/>
    <property type="project" value="UniProtKB-EC"/>
</dbReference>
<evidence type="ECO:0000256" key="9">
    <source>
        <dbReference type="ARBA" id="ARBA00022824"/>
    </source>
</evidence>
<dbReference type="SUPFAM" id="SSF51905">
    <property type="entry name" value="FAD/NAD(P)-binding domain"/>
    <property type="match status" value="2"/>
</dbReference>
<evidence type="ECO:0000256" key="30">
    <source>
        <dbReference type="ARBA" id="ARBA00048990"/>
    </source>
</evidence>
<evidence type="ECO:0000256" key="32">
    <source>
        <dbReference type="ARBA" id="ARBA00049475"/>
    </source>
</evidence>
<dbReference type="EC" id="1.-.-.-" evidence="33"/>
<keyword evidence="17" id="KW-0472">Membrane</keyword>
<comment type="catalytic activity">
    <reaction evidence="26">
        <text>hypotaurine + NADPH + O2 + H(+) = taurine + NADP(+) + H2O</text>
        <dbReference type="Rhea" id="RHEA:69819"/>
        <dbReference type="ChEBI" id="CHEBI:15377"/>
        <dbReference type="ChEBI" id="CHEBI:15378"/>
        <dbReference type="ChEBI" id="CHEBI:15379"/>
        <dbReference type="ChEBI" id="CHEBI:57783"/>
        <dbReference type="ChEBI" id="CHEBI:57853"/>
        <dbReference type="ChEBI" id="CHEBI:58349"/>
        <dbReference type="ChEBI" id="CHEBI:507393"/>
        <dbReference type="EC" id="1.14.13.8"/>
    </reaction>
    <physiologicalReaction direction="left-to-right" evidence="26">
        <dbReference type="Rhea" id="RHEA:69820"/>
    </physiologicalReaction>
</comment>
<evidence type="ECO:0000256" key="14">
    <source>
        <dbReference type="ARBA" id="ARBA00023002"/>
    </source>
</evidence>
<dbReference type="PRINTS" id="PR01125">
    <property type="entry name" value="FMOXYGENASE5"/>
</dbReference>
<comment type="subcellular location">
    <subcellularLocation>
        <location evidence="2">Endoplasmic reticulum membrane</location>
        <topology evidence="2">Single-pass membrane protein</topology>
    </subcellularLocation>
    <subcellularLocation>
        <location evidence="3">Microsome membrane</location>
    </subcellularLocation>
</comment>
<evidence type="ECO:0000256" key="20">
    <source>
        <dbReference type="ARBA" id="ARBA00047338"/>
    </source>
</evidence>
<keyword evidence="14 33" id="KW-0560">Oxidoreductase</keyword>
<proteinExistence type="inferred from homology"/>
<evidence type="ECO:0000256" key="29">
    <source>
        <dbReference type="ARBA" id="ARBA00048989"/>
    </source>
</evidence>
<keyword evidence="12" id="KW-0521">NADP</keyword>
<evidence type="ECO:0000256" key="10">
    <source>
        <dbReference type="ARBA" id="ARBA00022827"/>
    </source>
</evidence>
<evidence type="ECO:0000256" key="31">
    <source>
        <dbReference type="ARBA" id="ARBA00049443"/>
    </source>
</evidence>
<evidence type="ECO:0000256" key="17">
    <source>
        <dbReference type="ARBA" id="ARBA00023136"/>
    </source>
</evidence>
<comment type="function">
    <text evidence="19">Broad spectrum monooxygenase that catalyzes the oxygenation of a wide variety of nitrogen- and sulfur-containing compounds including xenobiotics. Catalyzes the S-oxygenation of hypotaurine to produce taurine, an organic osmolyte involved in cell volume regulation as well as a variety of cytoprotective and developmental processes. In vitro, catalyzes the N-oxygenation of trimethylamine (TMA) to produce trimethylamine N-oxide (TMAO) and could therefore participate to the detoxification of this compound that is generated by the action of gut microbiota from dietary precursors such as choline, choline containing compounds, betaine or L-carnitine.</text>
</comment>
<reference evidence="34" key="1">
    <citation type="submission" date="2022-03" db="EMBL/GenBank/DDBJ databases">
        <authorList>
            <person name="Martin C."/>
        </authorList>
    </citation>
    <scope>NUCLEOTIDE SEQUENCE</scope>
</reference>
<comment type="catalytic activity">
    <reaction evidence="28">
        <text>octan-3-one + NADPH + O2 + H(+) = ethyl hexanoate + NADP(+) + H2O</text>
        <dbReference type="Rhea" id="RHEA:54856"/>
        <dbReference type="ChEBI" id="CHEBI:15377"/>
        <dbReference type="ChEBI" id="CHEBI:15378"/>
        <dbReference type="ChEBI" id="CHEBI:15379"/>
        <dbReference type="ChEBI" id="CHEBI:57783"/>
        <dbReference type="ChEBI" id="CHEBI:58349"/>
        <dbReference type="ChEBI" id="CHEBI:80946"/>
        <dbReference type="ChEBI" id="CHEBI:86055"/>
    </reaction>
    <physiologicalReaction direction="left-to-right" evidence="28">
        <dbReference type="Rhea" id="RHEA:54857"/>
    </physiologicalReaction>
</comment>
<comment type="catalytic activity">
    <reaction evidence="22">
        <text>heptan-2-one + NADPH + O2 + H(+) = pentyl acetate + NADP(+) + H2O</text>
        <dbReference type="Rhea" id="RHEA:54836"/>
        <dbReference type="ChEBI" id="CHEBI:5672"/>
        <dbReference type="ChEBI" id="CHEBI:15377"/>
        <dbReference type="ChEBI" id="CHEBI:15378"/>
        <dbReference type="ChEBI" id="CHEBI:15379"/>
        <dbReference type="ChEBI" id="CHEBI:57783"/>
        <dbReference type="ChEBI" id="CHEBI:58349"/>
        <dbReference type="ChEBI" id="CHEBI:87362"/>
    </reaction>
    <physiologicalReaction direction="left-to-right" evidence="22">
        <dbReference type="Rhea" id="RHEA:54837"/>
    </physiologicalReaction>
</comment>
<keyword evidence="16" id="KW-0443">Lipid metabolism</keyword>
<keyword evidence="6" id="KW-0597">Phosphoprotein</keyword>
<evidence type="ECO:0000256" key="1">
    <source>
        <dbReference type="ARBA" id="ARBA00001974"/>
    </source>
</evidence>
<comment type="catalytic activity">
    <reaction evidence="32">
        <text>octan-3-one + NADPH + O2 + H(+) = pentyl propanoate + NADP(+) + H2O</text>
        <dbReference type="Rhea" id="RHEA:54840"/>
        <dbReference type="ChEBI" id="CHEBI:15377"/>
        <dbReference type="ChEBI" id="CHEBI:15378"/>
        <dbReference type="ChEBI" id="CHEBI:15379"/>
        <dbReference type="ChEBI" id="CHEBI:57783"/>
        <dbReference type="ChEBI" id="CHEBI:58349"/>
        <dbReference type="ChEBI" id="CHEBI:80946"/>
        <dbReference type="ChEBI" id="CHEBI:87373"/>
    </reaction>
    <physiologicalReaction direction="left-to-right" evidence="32">
        <dbReference type="Rhea" id="RHEA:54841"/>
    </physiologicalReaction>
</comment>
<dbReference type="Proteomes" id="UP000749559">
    <property type="component" value="Unassembled WGS sequence"/>
</dbReference>
<evidence type="ECO:0000256" key="18">
    <source>
        <dbReference type="ARBA" id="ARBA00045722"/>
    </source>
</evidence>
<evidence type="ECO:0000256" key="11">
    <source>
        <dbReference type="ARBA" id="ARBA00022848"/>
    </source>
</evidence>
<dbReference type="InterPro" id="IPR050346">
    <property type="entry name" value="FMO-like"/>
</dbReference>